<evidence type="ECO:0000256" key="1">
    <source>
        <dbReference type="ARBA" id="ARBA00008791"/>
    </source>
</evidence>
<feature type="domain" description="UspA" evidence="2">
    <location>
        <begin position="1"/>
        <end position="145"/>
    </location>
</feature>
<dbReference type="CDD" id="cd00293">
    <property type="entry name" value="USP-like"/>
    <property type="match status" value="1"/>
</dbReference>
<evidence type="ECO:0000259" key="2">
    <source>
        <dbReference type="Pfam" id="PF00582"/>
    </source>
</evidence>
<evidence type="ECO:0000313" key="3">
    <source>
        <dbReference type="EMBL" id="MBC8768627.1"/>
    </source>
</evidence>
<reference evidence="3 4" key="1">
    <citation type="submission" date="2020-08" db="EMBL/GenBank/DDBJ databases">
        <title>Arenibacter gaetbuli sp. nov., isolated from a sand dune.</title>
        <authorList>
            <person name="Park S."/>
            <person name="Yoon J.-H."/>
        </authorList>
    </citation>
    <scope>NUCLEOTIDE SEQUENCE [LARGE SCALE GENOMIC DNA]</scope>
    <source>
        <strain evidence="3 4">BSSL-BM3</strain>
    </source>
</reference>
<proteinExistence type="inferred from homology"/>
<dbReference type="PANTHER" id="PTHR46268">
    <property type="entry name" value="STRESS RESPONSE PROTEIN NHAX"/>
    <property type="match status" value="1"/>
</dbReference>
<sequence length="287" mass="32529">MKTLLYATDYSENSVSALKFAHALSQKLGARLVITHIFEFPSILGAEALDNPLPHIQEVAFKTNRSKLEELCSEHLGINWDSPNIRLEAAENSSVIKGIISKAEEWHAQMIVVGTKGGSGLEELILGSTTKKLIEKAPCPVLAIPKDVGRMNIRTIVYATDFEEEDIHAIQKLTEIAKPLKAKIKVVHISTNEEYGGDLLMEWFKDLLKSKVDYPEIEFELLFSADVFDTLRVYLGVVNADIIVMLEREKKGFLKKWFHKDLVKKMEDYGRVSLMSFNEQNHQTLHF</sequence>
<gene>
    <name evidence="3" type="ORF">H4O18_11545</name>
</gene>
<dbReference type="RefSeq" id="WP_187584698.1">
    <property type="nucleotide sequence ID" value="NZ_JACLHY010000010.1"/>
</dbReference>
<dbReference type="PRINTS" id="PR01438">
    <property type="entry name" value="UNVRSLSTRESS"/>
</dbReference>
<dbReference type="InterPro" id="IPR006015">
    <property type="entry name" value="Universal_stress_UspA"/>
</dbReference>
<dbReference type="SUPFAM" id="SSF52402">
    <property type="entry name" value="Adenine nucleotide alpha hydrolases-like"/>
    <property type="match status" value="2"/>
</dbReference>
<comment type="similarity">
    <text evidence="1">Belongs to the universal stress protein A family.</text>
</comment>
<dbReference type="Pfam" id="PF00582">
    <property type="entry name" value="Usp"/>
    <property type="match status" value="1"/>
</dbReference>
<protein>
    <submittedName>
        <fullName evidence="3">Universal stress protein</fullName>
    </submittedName>
</protein>
<dbReference type="Proteomes" id="UP000618952">
    <property type="component" value="Unassembled WGS sequence"/>
</dbReference>
<evidence type="ECO:0000313" key="4">
    <source>
        <dbReference type="Proteomes" id="UP000618952"/>
    </source>
</evidence>
<name>A0ABR7QN58_9FLAO</name>
<comment type="caution">
    <text evidence="3">The sequence shown here is derived from an EMBL/GenBank/DDBJ whole genome shotgun (WGS) entry which is preliminary data.</text>
</comment>
<dbReference type="Gene3D" id="3.40.50.12370">
    <property type="match status" value="1"/>
</dbReference>
<dbReference type="EMBL" id="JACLHY010000010">
    <property type="protein sequence ID" value="MBC8768627.1"/>
    <property type="molecule type" value="Genomic_DNA"/>
</dbReference>
<dbReference type="InterPro" id="IPR006016">
    <property type="entry name" value="UspA"/>
</dbReference>
<dbReference type="PANTHER" id="PTHR46268:SF6">
    <property type="entry name" value="UNIVERSAL STRESS PROTEIN UP12"/>
    <property type="match status" value="1"/>
</dbReference>
<keyword evidence="4" id="KW-1185">Reference proteome</keyword>
<accession>A0ABR7QN58</accession>
<organism evidence="3 4">
    <name type="scientific">Arenibacter arenosicollis</name>
    <dbReference type="NCBI Taxonomy" id="2762274"/>
    <lineage>
        <taxon>Bacteria</taxon>
        <taxon>Pseudomonadati</taxon>
        <taxon>Bacteroidota</taxon>
        <taxon>Flavobacteriia</taxon>
        <taxon>Flavobacteriales</taxon>
        <taxon>Flavobacteriaceae</taxon>
        <taxon>Arenibacter</taxon>
    </lineage>
</organism>